<feature type="compositionally biased region" description="Low complexity" evidence="1">
    <location>
        <begin position="1598"/>
        <end position="1637"/>
    </location>
</feature>
<sequence>MSNAALAAELVAPVAPPTWHRKWIILVLTLLLVFLYRYRLMGIVLSKAVTVQLSREKNRKERPLICRDVTVSVGHITLHPLQFLHVEVRSHDAWRVVLPRVGLQTYVVDFFMSFAQKKILVLEIDEVLVHVDRIDDDAWRELVHPPSKPKVRPASPRRKKPTEKQQQPTTNPFGFMRFVDLSVHRIHVRLCAQEVQVEFGCTDLSIGIIEVLVKENLLNLRVQLSNLEFVCTRDRRNSGQLRPGERAADGGVELRVPRLCVVVDVEIADRRPIAWKVLGSSEEQLSLRVCTRFVEFLCSKKIELIKKRMFPVPAAPPGRAGKAALGVPTPAIELMDFAFRVTVVSTRGDDFQLPMTCSGELIKCCTTLGDEVVAHEPAADENPPSLIRGSSGEFQDCFASSPTLTAVKVNFVAHALTIKAGEGENQCDDFLFLSSVDCKANQITGEDGSVDCQIGELVMAFNPRIAQALYALEQAQMRVDLLDGEATALLAEYARSVAPPVATEVPAGTDTVALLSLLSPRAGETPVVVKPRLHIDARIISWRIRATQGPIEEPTDELSLHGLATTIHSTVLAKQKDANKDEMVKHVVDVAQVGAELATTGPGPGGRTMLADKHSFLFFGAELSLKKTNNPDDHAKVTQIGAKFKSVSVNGFENDSFAPRKRMPAAVFTDIAVEREETETDENVDVEMNVEIRDADIKWNFEEHYAFLVEWASMSAFMDRLERMTKLGGSPTSSPRMTPGDLTKNLLLSVHANSACVRLLNISHVTSVAFFNLSECKVVHQLHRNNEVNAFSCADVTVLWDDGIPVLNVSNAAVHQKIILGPQRLLAKVPQMTDVAINQVKMFLRPSCRVLFLFLSIDEMVNTTLKPADLPVPLPAVRRATAGSVTLPSSSQSVSLSCKKFLIELSDRKETWSRPSVVMFDDDSAALHNEFHVVVDNLEVKATLTKHFELVESVARALQAVKRDDSNPFVSLVLAVPDLISQILVVDGNLAFSSLTISNSEPGSVTLATFKETELRFCFSEVTRRFMPMVGGLLPVMSPLVPQGIEISAREVESSPARVILFDLSVCTNSCEILAEKQHVDSFHRVVPVFVEALDTSREAPIPGAPIWYWRSQFMGNIDVGLHQFRVVIPYGEARNSSLAMAMTADGASAGLGEKLMVITTRQMALSARQFQKVAFQFQALQITLDDANPSNSAELFHSAPATGSVLLAFVPPTKVDAIVQWLSAEDVKSAVPHFALSMDVVMRGAPVHGSGSDEFTSCVPTLGDALVCINWDYVYPLLVFMGTDDDYDIKKREEQATSPTVRIEDDEFAVICTGVQWNLSLDTVQVIWWDTVTHNAGVLAVLTDVLTHGIIRNTEIDARKLKKTVDPSQSSWVLWETTVYLDQLRAYLLRDAFPDAGVGGELGDGEDVLPFKYGNVADFFWETTGTSYRSTYSAARSTDSDDELEDDVDFRFGDTPVNVQEKLHSSFRPVDFDFSLFGTNKLHRSETFMVMSALNHMSGGVSGLANLLNAAAAQTSPPKSPKSWTQTIRTKMARMKRRTSSMDNLMLNDGSCPIQVDSMKLLWTIETRDSVFYMGSVSVDSVLRLVEAQELQQASLQANTQVPLESSSPPTSSESPPFLSKEPSMTPTSPTTGRRGSTRDTLLELLQQGKLGKTEATTRDGGDSPDKSKRAGASADRRADDDDASTCKPITFKKYTVDMHDAQINILDEASRSSVLVASKHIHMEVGFDDTRSNSIVNLKLDSVTAHVAPLDVDISAGVVWYSYGGAVASPPLSPHAPTKPVPASGSSSALLKQVMDECSLTTAYMETLATGAIVVEADLSFLQLSTDRHQFYQLLNVVRHVLLAPPTIVHRKVNRAKVNPVDPSQFTEVSDISVFPSSPMPQGHSHASDKKLHTMMVEELRNRESRQLASALRANPDVLKYISFRATGGRFRLRSSPETTGADHEFLEIRVEGISGGHTFYENQCTKLQLNLQWMEINNLRPGPSSIAFEDAMSVLKAKLLVDKRYQSSNKVKLTNQKGMLTIRAESGPLIRVLGQKLRVLDVLEVSVFPEISNMIVIQLASDFYDLIYKFFFERIVAPEHHDNNSEMVFFGKKPAHASASSATGKSGRALLQSAAHTHHSQQTQQSTSSSPAPRRRSLQGGSTLNGLNLETSVVLHSASSANTLSASSASLADTLPTDDDESSFEGEELFYFKYVRIGNLRLQINCNGFFVNLSDFDLDLPPYVCQSKLCTWKKLLQKFESHLKWYVTKETASSGLSHFKNKFLKWTPSAISSTATLPASSSTEKKDKKKEEDAAVINAQVLFGAYHSSAAGAPT</sequence>
<evidence type="ECO:0000256" key="1">
    <source>
        <dbReference type="SAM" id="MobiDB-lite"/>
    </source>
</evidence>
<dbReference type="PANTHER" id="PTHR15678">
    <property type="entry name" value="ANTIGEN MLAA-22-RELATED"/>
    <property type="match status" value="1"/>
</dbReference>
<dbReference type="EMBL" id="DAKRPA010000147">
    <property type="protein sequence ID" value="DAZ97065.1"/>
    <property type="molecule type" value="Genomic_DNA"/>
</dbReference>
<name>A0AAV2YSI2_9STRA</name>
<evidence type="ECO:0000313" key="2">
    <source>
        <dbReference type="EMBL" id="DAZ97065.1"/>
    </source>
</evidence>
<comment type="caution">
    <text evidence="2">The sequence shown here is derived from an EMBL/GenBank/DDBJ whole genome shotgun (WGS) entry which is preliminary data.</text>
</comment>
<feature type="region of interest" description="Disordered" evidence="1">
    <location>
        <begin position="2115"/>
        <end position="2144"/>
    </location>
</feature>
<feature type="compositionally biased region" description="Basic residues" evidence="1">
    <location>
        <begin position="147"/>
        <end position="161"/>
    </location>
</feature>
<organism evidence="2 3">
    <name type="scientific">Lagenidium giganteum</name>
    <dbReference type="NCBI Taxonomy" id="4803"/>
    <lineage>
        <taxon>Eukaryota</taxon>
        <taxon>Sar</taxon>
        <taxon>Stramenopiles</taxon>
        <taxon>Oomycota</taxon>
        <taxon>Peronosporomycetes</taxon>
        <taxon>Pythiales</taxon>
        <taxon>Pythiaceae</taxon>
    </lineage>
</organism>
<protein>
    <recommendedName>
        <fullName evidence="4">FMP27 C-terminal domain-containing protein</fullName>
    </recommendedName>
</protein>
<evidence type="ECO:0000313" key="3">
    <source>
        <dbReference type="Proteomes" id="UP001146120"/>
    </source>
</evidence>
<keyword evidence="3" id="KW-1185">Reference proteome</keyword>
<dbReference type="Proteomes" id="UP001146120">
    <property type="component" value="Unassembled WGS sequence"/>
</dbReference>
<proteinExistence type="predicted"/>
<accession>A0AAV2YSI2</accession>
<feature type="compositionally biased region" description="Low complexity" evidence="1">
    <location>
        <begin position="2115"/>
        <end position="2135"/>
    </location>
</feature>
<feature type="region of interest" description="Disordered" evidence="1">
    <location>
        <begin position="145"/>
        <end position="171"/>
    </location>
</feature>
<gene>
    <name evidence="2" type="ORF">N0F65_001249</name>
</gene>
<reference evidence="2" key="2">
    <citation type="journal article" date="2023" name="Microbiol Resour">
        <title>Decontamination and Annotation of the Draft Genome Sequence of the Oomycete Lagenidium giganteum ARSEF 373.</title>
        <authorList>
            <person name="Morgan W.R."/>
            <person name="Tartar A."/>
        </authorList>
    </citation>
    <scope>NUCLEOTIDE SEQUENCE</scope>
    <source>
        <strain evidence="2">ARSEF 373</strain>
    </source>
</reference>
<dbReference type="InterPro" id="IPR045167">
    <property type="entry name" value="Hobbit"/>
</dbReference>
<feature type="region of interest" description="Disordered" evidence="1">
    <location>
        <begin position="1598"/>
        <end position="1687"/>
    </location>
</feature>
<evidence type="ECO:0008006" key="4">
    <source>
        <dbReference type="Google" id="ProtNLM"/>
    </source>
</evidence>
<dbReference type="PANTHER" id="PTHR15678:SF6">
    <property type="entry name" value="BRIDGE-LIKE LIPID TRANSFER PROTEIN FAMILY MEMBER 2"/>
    <property type="match status" value="1"/>
</dbReference>
<reference evidence="2" key="1">
    <citation type="submission" date="2022-11" db="EMBL/GenBank/DDBJ databases">
        <authorList>
            <person name="Morgan W.R."/>
            <person name="Tartar A."/>
        </authorList>
    </citation>
    <scope>NUCLEOTIDE SEQUENCE</scope>
    <source>
        <strain evidence="2">ARSEF 373</strain>
    </source>
</reference>
<feature type="compositionally biased region" description="Basic and acidic residues" evidence="1">
    <location>
        <begin position="1653"/>
        <end position="1681"/>
    </location>
</feature>